<dbReference type="GO" id="GO:0019825">
    <property type="term" value="F:oxygen binding"/>
    <property type="evidence" value="ECO:0007669"/>
    <property type="project" value="InterPro"/>
</dbReference>
<keyword evidence="6" id="KW-1185">Reference proteome</keyword>
<dbReference type="EMBL" id="RQVQ01000046">
    <property type="protein sequence ID" value="RRJ88019.1"/>
    <property type="molecule type" value="Genomic_DNA"/>
</dbReference>
<protein>
    <submittedName>
        <fullName evidence="5">Group III truncated hemoglobin</fullName>
    </submittedName>
</protein>
<dbReference type="OrthoDB" id="25954at2"/>
<keyword evidence="4" id="KW-0408">Iron</keyword>
<dbReference type="Proteomes" id="UP000275719">
    <property type="component" value="Unassembled WGS sequence"/>
</dbReference>
<accession>A0A3P3W308</accession>
<keyword evidence="3" id="KW-0479">Metal-binding</keyword>
<dbReference type="SUPFAM" id="SSF46458">
    <property type="entry name" value="Globin-like"/>
    <property type="match status" value="1"/>
</dbReference>
<organism evidence="5 6">
    <name type="scientific">Paenimyroides tangerinum</name>
    <dbReference type="NCBI Taxonomy" id="2488728"/>
    <lineage>
        <taxon>Bacteria</taxon>
        <taxon>Pseudomonadati</taxon>
        <taxon>Bacteroidota</taxon>
        <taxon>Flavobacteriia</taxon>
        <taxon>Flavobacteriales</taxon>
        <taxon>Flavobacteriaceae</taxon>
        <taxon>Paenimyroides</taxon>
    </lineage>
</organism>
<keyword evidence="1" id="KW-0813">Transport</keyword>
<evidence type="ECO:0000256" key="2">
    <source>
        <dbReference type="ARBA" id="ARBA00022617"/>
    </source>
</evidence>
<evidence type="ECO:0000256" key="1">
    <source>
        <dbReference type="ARBA" id="ARBA00022448"/>
    </source>
</evidence>
<dbReference type="InterPro" id="IPR012292">
    <property type="entry name" value="Globin/Proto"/>
</dbReference>
<dbReference type="Pfam" id="PF01152">
    <property type="entry name" value="Bac_globin"/>
    <property type="match status" value="1"/>
</dbReference>
<reference evidence="5 6" key="1">
    <citation type="submission" date="2018-11" db="EMBL/GenBank/DDBJ databases">
        <title>Flavobacterium sp. nov., YIM 102701-2 draft genome.</title>
        <authorList>
            <person name="Li G."/>
            <person name="Jiang Y."/>
        </authorList>
    </citation>
    <scope>NUCLEOTIDE SEQUENCE [LARGE SCALE GENOMIC DNA]</scope>
    <source>
        <strain evidence="5 6">YIM 102701-2</strain>
    </source>
</reference>
<dbReference type="CDD" id="cd08916">
    <property type="entry name" value="TrHb3_P"/>
    <property type="match status" value="1"/>
</dbReference>
<evidence type="ECO:0000256" key="4">
    <source>
        <dbReference type="ARBA" id="ARBA00023004"/>
    </source>
</evidence>
<dbReference type="RefSeq" id="WP_125020060.1">
    <property type="nucleotide sequence ID" value="NZ_RQVQ01000046.1"/>
</dbReference>
<dbReference type="AlphaFoldDB" id="A0A3P3W308"/>
<evidence type="ECO:0000256" key="3">
    <source>
        <dbReference type="ARBA" id="ARBA00022723"/>
    </source>
</evidence>
<name>A0A3P3W308_9FLAO</name>
<dbReference type="InterPro" id="IPR009050">
    <property type="entry name" value="Globin-like_sf"/>
</dbReference>
<dbReference type="GO" id="GO:0020037">
    <property type="term" value="F:heme binding"/>
    <property type="evidence" value="ECO:0007669"/>
    <property type="project" value="InterPro"/>
</dbReference>
<comment type="caution">
    <text evidence="5">The sequence shown here is derived from an EMBL/GenBank/DDBJ whole genome shotgun (WGS) entry which is preliminary data.</text>
</comment>
<dbReference type="InterPro" id="IPR001486">
    <property type="entry name" value="Hemoglobin_trunc"/>
</dbReference>
<evidence type="ECO:0000313" key="6">
    <source>
        <dbReference type="Proteomes" id="UP000275719"/>
    </source>
</evidence>
<dbReference type="GO" id="GO:0046872">
    <property type="term" value="F:metal ion binding"/>
    <property type="evidence" value="ECO:0007669"/>
    <property type="project" value="UniProtKB-KW"/>
</dbReference>
<proteinExistence type="predicted"/>
<gene>
    <name evidence="5" type="ORF">EG240_14425</name>
</gene>
<evidence type="ECO:0000313" key="5">
    <source>
        <dbReference type="EMBL" id="RRJ88019.1"/>
    </source>
</evidence>
<sequence length="126" mass="15035">MKTDIQNLKDIKVLVDSFYGEVQRDTLIGGIFHGAIKDWPTHLQKMYTFWQTILLREHTYHGSPFPPHAKMPIDSTHFERWLNLWRKTVDTHFEGKLAEEAKWRGEKMAEIFLSKITYFKNENKIK</sequence>
<dbReference type="Gene3D" id="1.10.490.10">
    <property type="entry name" value="Globins"/>
    <property type="match status" value="1"/>
</dbReference>
<keyword evidence="2" id="KW-0349">Heme</keyword>